<keyword evidence="3 7" id="KW-0812">Transmembrane</keyword>
<evidence type="ECO:0000256" key="7">
    <source>
        <dbReference type="SAM" id="Phobius"/>
    </source>
</evidence>
<evidence type="ECO:0000256" key="5">
    <source>
        <dbReference type="ARBA" id="ARBA00023136"/>
    </source>
</evidence>
<feature type="transmembrane region" description="Helical" evidence="7">
    <location>
        <begin position="62"/>
        <end position="82"/>
    </location>
</feature>
<evidence type="ECO:0000256" key="4">
    <source>
        <dbReference type="ARBA" id="ARBA00022989"/>
    </source>
</evidence>
<dbReference type="Proteomes" id="UP000663801">
    <property type="component" value="Unassembled WGS sequence"/>
</dbReference>
<keyword evidence="4 7" id="KW-1133">Transmembrane helix</keyword>
<evidence type="ECO:0000256" key="6">
    <source>
        <dbReference type="SAM" id="MobiDB-lite"/>
    </source>
</evidence>
<dbReference type="EMBL" id="JAERWL010000012">
    <property type="protein sequence ID" value="MBM9477710.1"/>
    <property type="molecule type" value="Genomic_DNA"/>
</dbReference>
<keyword evidence="9" id="KW-1185">Reference proteome</keyword>
<evidence type="ECO:0000256" key="1">
    <source>
        <dbReference type="ARBA" id="ARBA00004651"/>
    </source>
</evidence>
<dbReference type="Pfam" id="PF06146">
    <property type="entry name" value="PsiE"/>
    <property type="match status" value="1"/>
</dbReference>
<name>A0A938YHD3_9ACTN</name>
<feature type="region of interest" description="Disordered" evidence="6">
    <location>
        <begin position="121"/>
        <end position="149"/>
    </location>
</feature>
<proteinExistence type="predicted"/>
<gene>
    <name evidence="8" type="ORF">JL107_14760</name>
</gene>
<reference evidence="8" key="1">
    <citation type="submission" date="2021-01" db="EMBL/GenBank/DDBJ databases">
        <title>KCTC 19127 draft genome.</title>
        <authorList>
            <person name="An D."/>
        </authorList>
    </citation>
    <scope>NUCLEOTIDE SEQUENCE</scope>
    <source>
        <strain evidence="8">KCTC 19127</strain>
    </source>
</reference>
<feature type="transmembrane region" description="Helical" evidence="7">
    <location>
        <begin position="94"/>
        <end position="115"/>
    </location>
</feature>
<keyword evidence="5 7" id="KW-0472">Membrane</keyword>
<evidence type="ECO:0000313" key="8">
    <source>
        <dbReference type="EMBL" id="MBM9477710.1"/>
    </source>
</evidence>
<evidence type="ECO:0000256" key="3">
    <source>
        <dbReference type="ARBA" id="ARBA00022692"/>
    </source>
</evidence>
<accession>A0A938YHD3</accession>
<organism evidence="8 9">
    <name type="scientific">Nakamurella flavida</name>
    <dbReference type="NCBI Taxonomy" id="363630"/>
    <lineage>
        <taxon>Bacteria</taxon>
        <taxon>Bacillati</taxon>
        <taxon>Actinomycetota</taxon>
        <taxon>Actinomycetes</taxon>
        <taxon>Nakamurellales</taxon>
        <taxon>Nakamurellaceae</taxon>
        <taxon>Nakamurella</taxon>
    </lineage>
</organism>
<keyword evidence="2" id="KW-1003">Cell membrane</keyword>
<dbReference type="InterPro" id="IPR020948">
    <property type="entry name" value="P_starv_induced_PsiE-like"/>
</dbReference>
<evidence type="ECO:0000256" key="2">
    <source>
        <dbReference type="ARBA" id="ARBA00022475"/>
    </source>
</evidence>
<dbReference type="AlphaFoldDB" id="A0A938YHD3"/>
<evidence type="ECO:0000313" key="9">
    <source>
        <dbReference type="Proteomes" id="UP000663801"/>
    </source>
</evidence>
<protein>
    <submittedName>
        <fullName evidence="8">Phosphate-starvation-inducible PsiE family protein</fullName>
    </submittedName>
</protein>
<comment type="caution">
    <text evidence="8">The sequence shown here is derived from an EMBL/GenBank/DDBJ whole genome shotgun (WGS) entry which is preliminary data.</text>
</comment>
<feature type="transmembrane region" description="Helical" evidence="7">
    <location>
        <begin position="27"/>
        <end position="50"/>
    </location>
</feature>
<dbReference type="GO" id="GO:0005886">
    <property type="term" value="C:plasma membrane"/>
    <property type="evidence" value="ECO:0007669"/>
    <property type="project" value="UniProtKB-SubCell"/>
</dbReference>
<comment type="subcellular location">
    <subcellularLocation>
        <location evidence="1">Cell membrane</location>
        <topology evidence="1">Multi-pass membrane protein</topology>
    </subcellularLocation>
</comment>
<sequence>MVVAIAVLVAAARQVPAVFTSDTAGAAALEMLDTLLLVFIVVELLFAVRITIARRELIAEPFLLVGIIASIKEIVVLSVKAADELGKGAVFADSIREIAVLGGLVLVLGVTAWLLRLKEREPGEGDEGGPYTPDRGSEPAGGSEQRERT</sequence>